<evidence type="ECO:0000256" key="3">
    <source>
        <dbReference type="ARBA" id="ARBA00022692"/>
    </source>
</evidence>
<dbReference type="PANTHER" id="PTHR13500">
    <property type="entry name" value="NUCLEOLAR PRERIBOSOMAL-ASSOCIATED PROTEIN 1"/>
    <property type="match status" value="1"/>
</dbReference>
<dbReference type="PANTHER" id="PTHR13500:SF0">
    <property type="entry name" value="NUCLEOLAR PRE-RIBOSOMAL-ASSOCIATED PROTEIN 1"/>
    <property type="match status" value="1"/>
</dbReference>
<dbReference type="InterPro" id="IPR020164">
    <property type="entry name" value="Cyt_c_Oxase_assmbl_COX16"/>
</dbReference>
<dbReference type="InterPro" id="IPR021714">
    <property type="entry name" value="URB1_N"/>
</dbReference>
<protein>
    <recommendedName>
        <fullName evidence="9">URB1 N-terminal domain-containing protein</fullName>
    </recommendedName>
</protein>
<gene>
    <name evidence="10" type="ORF">FPE_LOCUS34631</name>
</gene>
<sequence length="402" mass="44977">MAKTFDFKLTIFPKLAEVKLRAKRFQERRKIHSTRKAYVRFAMAYLEVGNPRLLRGVLQQKAMYSGVLRGLGNDVEETLVHVLSIFCDRVLVPESSVLPGLRSVLFGSVTLEQVVSISGRADFGDAAALAHNVLINATEVEYRKDLLLAIVNGRPLLGSAYLDEFHFNLEDLTSPNWSAAVSLAVSSVSDGLAFGFVDSREPPTFESPYVQSIIKCITPRPFARLVINKGLLHSDLKHGTLFDACTGGIKVVGVLNEFSGDMLFKESNAAQVESSKARHSERRVVDSSDEHQSSNGIDFVKTIGDIWGLRQCALMDMALEEGEIYVYSKLLDVLQIYLFSKDIAKVKDDQEWEIIETRKALSRTGPVDAYKPKKISLEEELKTLQLKVDIDNYEYKKIPKPN</sequence>
<evidence type="ECO:0000256" key="8">
    <source>
        <dbReference type="SAM" id="MobiDB-lite"/>
    </source>
</evidence>
<dbReference type="GO" id="GO:0000463">
    <property type="term" value="P:maturation of LSU-rRNA from tricistronic rRNA transcript (SSU-rRNA, 5.8S rRNA, LSU-rRNA)"/>
    <property type="evidence" value="ECO:0007669"/>
    <property type="project" value="TreeGrafter"/>
</dbReference>
<evidence type="ECO:0000256" key="1">
    <source>
        <dbReference type="ARBA" id="ARBA00004434"/>
    </source>
</evidence>
<dbReference type="GO" id="GO:0005743">
    <property type="term" value="C:mitochondrial inner membrane"/>
    <property type="evidence" value="ECO:0007669"/>
    <property type="project" value="UniProtKB-SubCell"/>
</dbReference>
<name>A0AAD2AFK5_9LAMI</name>
<dbReference type="AlphaFoldDB" id="A0AAD2AFK5"/>
<reference evidence="10" key="1">
    <citation type="submission" date="2023-05" db="EMBL/GenBank/DDBJ databases">
        <authorList>
            <person name="Huff M."/>
        </authorList>
    </citation>
    <scope>NUCLEOTIDE SEQUENCE</scope>
</reference>
<dbReference type="Pfam" id="PF14138">
    <property type="entry name" value="COX16"/>
    <property type="match status" value="1"/>
</dbReference>
<evidence type="ECO:0000256" key="5">
    <source>
        <dbReference type="ARBA" id="ARBA00022989"/>
    </source>
</evidence>
<evidence type="ECO:0000256" key="2">
    <source>
        <dbReference type="ARBA" id="ARBA00008370"/>
    </source>
</evidence>
<dbReference type="InterPro" id="IPR039844">
    <property type="entry name" value="URB1"/>
</dbReference>
<keyword evidence="4" id="KW-0999">Mitochondrion inner membrane</keyword>
<dbReference type="GO" id="GO:0000466">
    <property type="term" value="P:maturation of 5.8S rRNA from tricistronic rRNA transcript (SSU-rRNA, 5.8S rRNA, LSU-rRNA)"/>
    <property type="evidence" value="ECO:0007669"/>
    <property type="project" value="TreeGrafter"/>
</dbReference>
<keyword evidence="3" id="KW-0812">Transmembrane</keyword>
<dbReference type="Pfam" id="PF11707">
    <property type="entry name" value="Npa1"/>
    <property type="match status" value="1"/>
</dbReference>
<evidence type="ECO:0000313" key="10">
    <source>
        <dbReference type="EMBL" id="CAI9787201.1"/>
    </source>
</evidence>
<keyword evidence="7" id="KW-0472">Membrane</keyword>
<organism evidence="10 11">
    <name type="scientific">Fraxinus pennsylvanica</name>
    <dbReference type="NCBI Taxonomy" id="56036"/>
    <lineage>
        <taxon>Eukaryota</taxon>
        <taxon>Viridiplantae</taxon>
        <taxon>Streptophyta</taxon>
        <taxon>Embryophyta</taxon>
        <taxon>Tracheophyta</taxon>
        <taxon>Spermatophyta</taxon>
        <taxon>Magnoliopsida</taxon>
        <taxon>eudicotyledons</taxon>
        <taxon>Gunneridae</taxon>
        <taxon>Pentapetalae</taxon>
        <taxon>asterids</taxon>
        <taxon>lamiids</taxon>
        <taxon>Lamiales</taxon>
        <taxon>Oleaceae</taxon>
        <taxon>Oleeae</taxon>
        <taxon>Fraxinus</taxon>
    </lineage>
</organism>
<evidence type="ECO:0000256" key="6">
    <source>
        <dbReference type="ARBA" id="ARBA00023128"/>
    </source>
</evidence>
<dbReference type="GO" id="GO:0005730">
    <property type="term" value="C:nucleolus"/>
    <property type="evidence" value="ECO:0007669"/>
    <property type="project" value="TreeGrafter"/>
</dbReference>
<keyword evidence="5" id="KW-1133">Transmembrane helix</keyword>
<dbReference type="EMBL" id="OU503058">
    <property type="protein sequence ID" value="CAI9787201.1"/>
    <property type="molecule type" value="Genomic_DNA"/>
</dbReference>
<feature type="region of interest" description="Disordered" evidence="8">
    <location>
        <begin position="274"/>
        <end position="293"/>
    </location>
</feature>
<evidence type="ECO:0000256" key="7">
    <source>
        <dbReference type="ARBA" id="ARBA00023136"/>
    </source>
</evidence>
<accession>A0AAD2AFK5</accession>
<keyword evidence="11" id="KW-1185">Reference proteome</keyword>
<proteinExistence type="inferred from homology"/>
<feature type="domain" description="URB1 N-terminal" evidence="9">
    <location>
        <begin position="3"/>
        <end position="138"/>
    </location>
</feature>
<feature type="compositionally biased region" description="Basic and acidic residues" evidence="8">
    <location>
        <begin position="275"/>
        <end position="292"/>
    </location>
</feature>
<evidence type="ECO:0000256" key="4">
    <source>
        <dbReference type="ARBA" id="ARBA00022792"/>
    </source>
</evidence>
<evidence type="ECO:0000259" key="9">
    <source>
        <dbReference type="Pfam" id="PF11707"/>
    </source>
</evidence>
<keyword evidence="6" id="KW-0496">Mitochondrion</keyword>
<comment type="subcellular location">
    <subcellularLocation>
        <location evidence="1">Mitochondrion inner membrane</location>
        <topology evidence="1">Single-pass membrane protein</topology>
    </subcellularLocation>
</comment>
<comment type="similarity">
    <text evidence="2">Belongs to the COX16 family.</text>
</comment>
<dbReference type="Proteomes" id="UP000834106">
    <property type="component" value="Chromosome 23"/>
</dbReference>
<evidence type="ECO:0000313" key="11">
    <source>
        <dbReference type="Proteomes" id="UP000834106"/>
    </source>
</evidence>